<dbReference type="SUPFAM" id="SSF54106">
    <property type="entry name" value="LysM domain"/>
    <property type="match status" value="2"/>
</dbReference>
<name>A0A437PRZ7_9BACT</name>
<dbReference type="PROSITE" id="PS51782">
    <property type="entry name" value="LYSM"/>
    <property type="match status" value="1"/>
</dbReference>
<keyword evidence="2" id="KW-0472">Membrane</keyword>
<dbReference type="InterPro" id="IPR036779">
    <property type="entry name" value="LysM_dom_sf"/>
</dbReference>
<dbReference type="RefSeq" id="WP_127804335.1">
    <property type="nucleotide sequence ID" value="NZ_SACY01000003.1"/>
</dbReference>
<dbReference type="GO" id="GO:0008932">
    <property type="term" value="F:lytic endotransglycosylase activity"/>
    <property type="evidence" value="ECO:0007669"/>
    <property type="project" value="TreeGrafter"/>
</dbReference>
<protein>
    <submittedName>
        <fullName evidence="4">LysM peptidoglycan-binding domain-containing protein</fullName>
    </submittedName>
</protein>
<feature type="transmembrane region" description="Helical" evidence="2">
    <location>
        <begin position="16"/>
        <end position="36"/>
    </location>
</feature>
<feature type="compositionally biased region" description="Basic and acidic residues" evidence="1">
    <location>
        <begin position="82"/>
        <end position="98"/>
    </location>
</feature>
<feature type="domain" description="LysM" evidence="3">
    <location>
        <begin position="116"/>
        <end position="160"/>
    </location>
</feature>
<evidence type="ECO:0000256" key="1">
    <source>
        <dbReference type="SAM" id="MobiDB-lite"/>
    </source>
</evidence>
<dbReference type="AlphaFoldDB" id="A0A437PRZ7"/>
<feature type="region of interest" description="Disordered" evidence="1">
    <location>
        <begin position="65"/>
        <end position="114"/>
    </location>
</feature>
<keyword evidence="2" id="KW-0812">Transmembrane</keyword>
<keyword evidence="2" id="KW-1133">Transmembrane helix</keyword>
<dbReference type="PANTHER" id="PTHR33734">
    <property type="entry name" value="LYSM DOMAIN-CONTAINING GPI-ANCHORED PROTEIN 2"/>
    <property type="match status" value="1"/>
</dbReference>
<dbReference type="EMBL" id="SACY01000003">
    <property type="protein sequence ID" value="RVU25043.1"/>
    <property type="molecule type" value="Genomic_DNA"/>
</dbReference>
<accession>A0A437PRZ7</accession>
<dbReference type="InterPro" id="IPR018392">
    <property type="entry name" value="LysM"/>
</dbReference>
<dbReference type="SMART" id="SM00257">
    <property type="entry name" value="LysM"/>
    <property type="match status" value="2"/>
</dbReference>
<dbReference type="PANTHER" id="PTHR33734:SF22">
    <property type="entry name" value="MEMBRANE-BOUND LYTIC MUREIN TRANSGLYCOSYLASE D"/>
    <property type="match status" value="1"/>
</dbReference>
<comment type="caution">
    <text evidence="4">The sequence shown here is derived from an EMBL/GenBank/DDBJ whole genome shotgun (WGS) entry which is preliminary data.</text>
</comment>
<evidence type="ECO:0000256" key="2">
    <source>
        <dbReference type="SAM" id="Phobius"/>
    </source>
</evidence>
<reference evidence="4 5" key="1">
    <citation type="submission" date="2019-01" db="EMBL/GenBank/DDBJ databases">
        <authorList>
            <person name="Chen W.-M."/>
        </authorList>
    </citation>
    <scope>NUCLEOTIDE SEQUENCE [LARGE SCALE GENOMIC DNA]</scope>
    <source>
        <strain evidence="4 5">FSY-15</strain>
    </source>
</reference>
<feature type="compositionally biased region" description="Low complexity" evidence="1">
    <location>
        <begin position="65"/>
        <end position="74"/>
    </location>
</feature>
<dbReference type="CDD" id="cd00118">
    <property type="entry name" value="LysM"/>
    <property type="match status" value="1"/>
</dbReference>
<proteinExistence type="predicted"/>
<sequence>MKNPFSFIKDSENQKLPFITLLVLIGTIIALLFIGYENFLGPNKQALAKAEKNVDADETLLEDATTLNTTTVENTTDEDAENQAKKDSTDLAAQKKEAEQEEVPEETTNLPEGKDYSYTVQKGETFLGIANRFGISSDQLKALNPDLKPEGIKIGVTKVKVKVKAIHIVGKGDILRVVAEKYKVSKQSLMSVNHKTEDITVRGEELIIPLK</sequence>
<evidence type="ECO:0000259" key="3">
    <source>
        <dbReference type="PROSITE" id="PS51782"/>
    </source>
</evidence>
<dbReference type="Pfam" id="PF01476">
    <property type="entry name" value="LysM"/>
    <property type="match status" value="2"/>
</dbReference>
<dbReference type="Proteomes" id="UP000282832">
    <property type="component" value="Unassembled WGS sequence"/>
</dbReference>
<keyword evidence="5" id="KW-1185">Reference proteome</keyword>
<evidence type="ECO:0000313" key="4">
    <source>
        <dbReference type="EMBL" id="RVU25043.1"/>
    </source>
</evidence>
<dbReference type="OrthoDB" id="912393at2"/>
<evidence type="ECO:0000313" key="5">
    <source>
        <dbReference type="Proteomes" id="UP000282832"/>
    </source>
</evidence>
<organism evidence="4 5">
    <name type="scientific">Sandaracinomonas limnophila</name>
    <dbReference type="NCBI Taxonomy" id="1862386"/>
    <lineage>
        <taxon>Bacteria</taxon>
        <taxon>Pseudomonadati</taxon>
        <taxon>Bacteroidota</taxon>
        <taxon>Cytophagia</taxon>
        <taxon>Cytophagales</taxon>
        <taxon>Flectobacillaceae</taxon>
        <taxon>Sandaracinomonas</taxon>
    </lineage>
</organism>
<dbReference type="Gene3D" id="3.10.350.10">
    <property type="entry name" value="LysM domain"/>
    <property type="match status" value="2"/>
</dbReference>
<gene>
    <name evidence="4" type="ORF">EOJ36_08540</name>
</gene>